<dbReference type="AlphaFoldDB" id="A0A4Q7RPC2"/>
<dbReference type="SUPFAM" id="SSF51556">
    <property type="entry name" value="Metallo-dependent hydrolases"/>
    <property type="match status" value="1"/>
</dbReference>
<dbReference type="InterPro" id="IPR032466">
    <property type="entry name" value="Metal_Hydrolase"/>
</dbReference>
<sequence length="326" mass="36413">MTSHPEAIVDAHHHLWHLGTGRYPWLQDRYDPQSFFLGEYEALCHDFGVDDYLSHWPGVHVDGTVHVEAERERSESLAETIWLHEQHARHGFPSAVVAHVDLLDAGHDASLREQTAYPLVRGVRCKPQIAATATRDVRQQAGSLQDPRWRAGLEALAARGLAWDLRVPFWHLEEAAELIATVPGLRVAVEHTGLPWDRSEAGLAQWLRGMRLLASIPEVHVKLSEFGLPGKPWDRADNVRVIRHAIDVFGAERCMFASNLPVSGLRANTAEIIATMSEAMARLDAVQSRGIWRDNALDFYRVARGETPVDALVDTKSSRRPAGVQA</sequence>
<dbReference type="EMBL" id="SGXM01000006">
    <property type="protein sequence ID" value="RZT35481.1"/>
    <property type="molecule type" value="Genomic_DNA"/>
</dbReference>
<comment type="similarity">
    <text evidence="1">Belongs to the metallo-dependent hydrolases superfamily.</text>
</comment>
<dbReference type="PANTHER" id="PTHR43569">
    <property type="entry name" value="AMIDOHYDROLASE"/>
    <property type="match status" value="1"/>
</dbReference>
<gene>
    <name evidence="3" type="ORF">EV147_3928</name>
</gene>
<organism evidence="3 4">
    <name type="scientific">Cupriavidus agavae</name>
    <dbReference type="NCBI Taxonomy" id="1001822"/>
    <lineage>
        <taxon>Bacteria</taxon>
        <taxon>Pseudomonadati</taxon>
        <taxon>Pseudomonadota</taxon>
        <taxon>Betaproteobacteria</taxon>
        <taxon>Burkholderiales</taxon>
        <taxon>Burkholderiaceae</taxon>
        <taxon>Cupriavidus</taxon>
    </lineage>
</organism>
<dbReference type="InterPro" id="IPR006680">
    <property type="entry name" value="Amidohydro-rel"/>
</dbReference>
<evidence type="ECO:0000259" key="2">
    <source>
        <dbReference type="Pfam" id="PF04909"/>
    </source>
</evidence>
<keyword evidence="4" id="KW-1185">Reference proteome</keyword>
<keyword evidence="3" id="KW-0378">Hydrolase</keyword>
<dbReference type="RefSeq" id="WP_130392873.1">
    <property type="nucleotide sequence ID" value="NZ_SGXM01000006.1"/>
</dbReference>
<dbReference type="Proteomes" id="UP000291078">
    <property type="component" value="Unassembled WGS sequence"/>
</dbReference>
<dbReference type="Pfam" id="PF04909">
    <property type="entry name" value="Amidohydro_2"/>
    <property type="match status" value="1"/>
</dbReference>
<reference evidence="3 4" key="1">
    <citation type="journal article" date="2015" name="Stand. Genomic Sci.">
        <title>Genomic Encyclopedia of Bacterial and Archaeal Type Strains, Phase III: the genomes of soil and plant-associated and newly described type strains.</title>
        <authorList>
            <person name="Whitman W.B."/>
            <person name="Woyke T."/>
            <person name="Klenk H.P."/>
            <person name="Zhou Y."/>
            <person name="Lilburn T.G."/>
            <person name="Beck B.J."/>
            <person name="De Vos P."/>
            <person name="Vandamme P."/>
            <person name="Eisen J.A."/>
            <person name="Garrity G."/>
            <person name="Hugenholtz P."/>
            <person name="Kyrpides N.C."/>
        </authorList>
    </citation>
    <scope>NUCLEOTIDE SEQUENCE [LARGE SCALE GENOMIC DNA]</scope>
    <source>
        <strain evidence="3 4">ASC-9842</strain>
    </source>
</reference>
<evidence type="ECO:0000256" key="1">
    <source>
        <dbReference type="ARBA" id="ARBA00038310"/>
    </source>
</evidence>
<protein>
    <submittedName>
        <fullName evidence="3">Putative TIM-barrel fold metal-dependent hydrolase</fullName>
    </submittedName>
</protein>
<dbReference type="OrthoDB" id="9787654at2"/>
<proteinExistence type="inferred from homology"/>
<comment type="caution">
    <text evidence="3">The sequence shown here is derived from an EMBL/GenBank/DDBJ whole genome shotgun (WGS) entry which is preliminary data.</text>
</comment>
<dbReference type="GO" id="GO:0016787">
    <property type="term" value="F:hydrolase activity"/>
    <property type="evidence" value="ECO:0007669"/>
    <property type="project" value="UniProtKB-KW"/>
</dbReference>
<name>A0A4Q7RPC2_9BURK</name>
<accession>A0A4Q7RPC2</accession>
<dbReference type="InterPro" id="IPR052350">
    <property type="entry name" value="Metallo-dep_Lactonases"/>
</dbReference>
<dbReference type="Gene3D" id="3.20.20.140">
    <property type="entry name" value="Metal-dependent hydrolases"/>
    <property type="match status" value="1"/>
</dbReference>
<evidence type="ECO:0000313" key="4">
    <source>
        <dbReference type="Proteomes" id="UP000291078"/>
    </source>
</evidence>
<feature type="domain" description="Amidohydrolase-related" evidence="2">
    <location>
        <begin position="9"/>
        <end position="301"/>
    </location>
</feature>
<evidence type="ECO:0000313" key="3">
    <source>
        <dbReference type="EMBL" id="RZT35481.1"/>
    </source>
</evidence>
<dbReference type="PANTHER" id="PTHR43569:SF1">
    <property type="entry name" value="BLL3371 PROTEIN"/>
    <property type="match status" value="1"/>
</dbReference>